<dbReference type="PANTHER" id="PTHR44591">
    <property type="entry name" value="STRESS RESPONSE REGULATOR PROTEIN 1"/>
    <property type="match status" value="1"/>
</dbReference>
<evidence type="ECO:0000256" key="1">
    <source>
        <dbReference type="ARBA" id="ARBA00022553"/>
    </source>
</evidence>
<sequence length="171" mass="19467">MSKIKHIVIEEKSRPLRHLIGMILNYPGHHQITEVENHKEALSVLRAYKPNLLIVEYESDGVSGLDHVREIRNGKAGCKRNIPIIVLTDPKKDEWMEAYMAGQVIEAGATARVSKPLSLRKLFPVAVRAMEQAHEEHVPKLHIVAPFGFSRFMEEKAPRLMRFFAPAEKLS</sequence>
<evidence type="ECO:0000313" key="4">
    <source>
        <dbReference type="EMBL" id="OAN50804.1"/>
    </source>
</evidence>
<proteinExistence type="predicted"/>
<organism evidence="4 5">
    <name type="scientific">Paramagnetospirillum marisnigri</name>
    <dbReference type="NCBI Taxonomy" id="1285242"/>
    <lineage>
        <taxon>Bacteria</taxon>
        <taxon>Pseudomonadati</taxon>
        <taxon>Pseudomonadota</taxon>
        <taxon>Alphaproteobacteria</taxon>
        <taxon>Rhodospirillales</taxon>
        <taxon>Magnetospirillaceae</taxon>
        <taxon>Paramagnetospirillum</taxon>
    </lineage>
</organism>
<reference evidence="4" key="1">
    <citation type="submission" date="2016-04" db="EMBL/GenBank/DDBJ databases">
        <title>Draft genome sequence of freshwater magnetotactic bacteria Magnetospirillum marisnigri SP-1 and Magnetospirillum moscoviense BB-1.</title>
        <authorList>
            <person name="Koziaeva V."/>
            <person name="Dziuba M.V."/>
            <person name="Ivanov T.M."/>
            <person name="Kuznetsov B."/>
            <person name="Grouzdev D.S."/>
        </authorList>
    </citation>
    <scope>NUCLEOTIDE SEQUENCE [LARGE SCALE GENOMIC DNA]</scope>
    <source>
        <strain evidence="4">SP-1</strain>
    </source>
</reference>
<evidence type="ECO:0000313" key="5">
    <source>
        <dbReference type="Proteomes" id="UP000078428"/>
    </source>
</evidence>
<dbReference type="RefSeq" id="WP_068491889.1">
    <property type="nucleotide sequence ID" value="NZ_LWQT01000049.1"/>
</dbReference>
<keyword evidence="1" id="KW-0597">Phosphoprotein</keyword>
<feature type="domain" description="Response regulatory" evidence="3">
    <location>
        <begin position="6"/>
        <end position="130"/>
    </location>
</feature>
<evidence type="ECO:0000256" key="2">
    <source>
        <dbReference type="PROSITE-ProRule" id="PRU00169"/>
    </source>
</evidence>
<dbReference type="SMART" id="SM00448">
    <property type="entry name" value="REC"/>
    <property type="match status" value="1"/>
</dbReference>
<keyword evidence="5" id="KW-1185">Reference proteome</keyword>
<gene>
    <name evidence="4" type="ORF">A6A04_17025</name>
</gene>
<comment type="caution">
    <text evidence="4">The sequence shown here is derived from an EMBL/GenBank/DDBJ whole genome shotgun (WGS) entry which is preliminary data.</text>
</comment>
<dbReference type="CDD" id="cd00156">
    <property type="entry name" value="REC"/>
    <property type="match status" value="1"/>
</dbReference>
<evidence type="ECO:0000259" key="3">
    <source>
        <dbReference type="PROSITE" id="PS50110"/>
    </source>
</evidence>
<dbReference type="InterPro" id="IPR001789">
    <property type="entry name" value="Sig_transdc_resp-reg_receiver"/>
</dbReference>
<dbReference type="AlphaFoldDB" id="A0A178MS95"/>
<dbReference type="Pfam" id="PF00072">
    <property type="entry name" value="Response_reg"/>
    <property type="match status" value="1"/>
</dbReference>
<dbReference type="Gene3D" id="3.40.50.2300">
    <property type="match status" value="1"/>
</dbReference>
<dbReference type="InterPro" id="IPR050595">
    <property type="entry name" value="Bact_response_regulator"/>
</dbReference>
<comment type="caution">
    <text evidence="2">Lacks conserved residue(s) required for the propagation of feature annotation.</text>
</comment>
<dbReference type="EMBL" id="LWQT01000049">
    <property type="protein sequence ID" value="OAN50804.1"/>
    <property type="molecule type" value="Genomic_DNA"/>
</dbReference>
<name>A0A178MS95_9PROT</name>
<dbReference type="PROSITE" id="PS50110">
    <property type="entry name" value="RESPONSE_REGULATORY"/>
    <property type="match status" value="1"/>
</dbReference>
<dbReference type="GO" id="GO:0000160">
    <property type="term" value="P:phosphorelay signal transduction system"/>
    <property type="evidence" value="ECO:0007669"/>
    <property type="project" value="InterPro"/>
</dbReference>
<dbReference type="InterPro" id="IPR011006">
    <property type="entry name" value="CheY-like_superfamily"/>
</dbReference>
<dbReference type="Proteomes" id="UP000078428">
    <property type="component" value="Unassembled WGS sequence"/>
</dbReference>
<protein>
    <recommendedName>
        <fullName evidence="3">Response regulatory domain-containing protein</fullName>
    </recommendedName>
</protein>
<accession>A0A178MS95</accession>
<dbReference type="PANTHER" id="PTHR44591:SF3">
    <property type="entry name" value="RESPONSE REGULATORY DOMAIN-CONTAINING PROTEIN"/>
    <property type="match status" value="1"/>
</dbReference>
<dbReference type="SUPFAM" id="SSF52172">
    <property type="entry name" value="CheY-like"/>
    <property type="match status" value="1"/>
</dbReference>
<dbReference type="STRING" id="1285242.A6A04_17025"/>